<dbReference type="Proteomes" id="UP000299102">
    <property type="component" value="Unassembled WGS sequence"/>
</dbReference>
<organism evidence="1 2">
    <name type="scientific">Eumeta variegata</name>
    <name type="common">Bagworm moth</name>
    <name type="synonym">Eumeta japonica</name>
    <dbReference type="NCBI Taxonomy" id="151549"/>
    <lineage>
        <taxon>Eukaryota</taxon>
        <taxon>Metazoa</taxon>
        <taxon>Ecdysozoa</taxon>
        <taxon>Arthropoda</taxon>
        <taxon>Hexapoda</taxon>
        <taxon>Insecta</taxon>
        <taxon>Pterygota</taxon>
        <taxon>Neoptera</taxon>
        <taxon>Endopterygota</taxon>
        <taxon>Lepidoptera</taxon>
        <taxon>Glossata</taxon>
        <taxon>Ditrysia</taxon>
        <taxon>Tineoidea</taxon>
        <taxon>Psychidae</taxon>
        <taxon>Oiketicinae</taxon>
        <taxon>Eumeta</taxon>
    </lineage>
</organism>
<name>A0A4C1YKC6_EUMVA</name>
<dbReference type="AlphaFoldDB" id="A0A4C1YKC6"/>
<evidence type="ECO:0000313" key="2">
    <source>
        <dbReference type="Proteomes" id="UP000299102"/>
    </source>
</evidence>
<sequence>MSTLLKRQRGTAEGGRALLGAPASLCAARDSHLLRDRWHPKILIEDEEDLIASRKRQFDYLPSQLLRYTLSQNKTSAVAFHPQSRSSRGPFPLHYPVPPPSNILFPTQEATMAPVTSPGLRVSIDEHNNLLSGGSQVRLSPEASM</sequence>
<reference evidence="1 2" key="1">
    <citation type="journal article" date="2019" name="Commun. Biol.">
        <title>The bagworm genome reveals a unique fibroin gene that provides high tensile strength.</title>
        <authorList>
            <person name="Kono N."/>
            <person name="Nakamura H."/>
            <person name="Ohtoshi R."/>
            <person name="Tomita M."/>
            <person name="Numata K."/>
            <person name="Arakawa K."/>
        </authorList>
    </citation>
    <scope>NUCLEOTIDE SEQUENCE [LARGE SCALE GENOMIC DNA]</scope>
</reference>
<comment type="caution">
    <text evidence="1">The sequence shown here is derived from an EMBL/GenBank/DDBJ whole genome shotgun (WGS) entry which is preliminary data.</text>
</comment>
<dbReference type="EMBL" id="BGZK01001249">
    <property type="protein sequence ID" value="GBP75444.1"/>
    <property type="molecule type" value="Genomic_DNA"/>
</dbReference>
<accession>A0A4C1YKC6</accession>
<proteinExistence type="predicted"/>
<protein>
    <submittedName>
        <fullName evidence="1">Uncharacterized protein</fullName>
    </submittedName>
</protein>
<gene>
    <name evidence="1" type="ORF">EVAR_53256_1</name>
</gene>
<keyword evidence="2" id="KW-1185">Reference proteome</keyword>
<evidence type="ECO:0000313" key="1">
    <source>
        <dbReference type="EMBL" id="GBP75444.1"/>
    </source>
</evidence>